<gene>
    <name evidence="1" type="ORF">KF707C_630</name>
</gene>
<dbReference type="AlphaFoldDB" id="A0AAD1BVP9"/>
<evidence type="ECO:0000313" key="1">
    <source>
        <dbReference type="EMBL" id="BAU71751.1"/>
    </source>
</evidence>
<reference evidence="1 2" key="2">
    <citation type="journal article" date="2017" name="Int. J. Syst. Evol. Microbiol.">
        <title>Pseudomonas furukawaii sp. nov., a polychlorinated biphenyl-degrading bacterium isolated from biphenyl-contaminated soil in Japan.</title>
        <authorList>
            <person name="Kimura N."/>
            <person name="Watanabe T."/>
            <person name="Suenaga H."/>
            <person name="Fujihara H."/>
            <person name="Futagami T."/>
            <person name="Goto M."/>
            <person name="Hanada S."/>
            <person name="Hirose J."/>
        </authorList>
    </citation>
    <scope>NUCLEOTIDE SEQUENCE [LARGE SCALE GENOMIC DNA]</scope>
    <source>
        <strain evidence="2">DSM 10086 / NBRC 110670 / KF707</strain>
    </source>
</reference>
<protein>
    <submittedName>
        <fullName evidence="1">Uncharacterized protein</fullName>
    </submittedName>
</protein>
<dbReference type="KEGG" id="pfuw:KF707C_630"/>
<dbReference type="EMBL" id="AP014862">
    <property type="protein sequence ID" value="BAU71751.1"/>
    <property type="molecule type" value="Genomic_DNA"/>
</dbReference>
<evidence type="ECO:0000313" key="2">
    <source>
        <dbReference type="Proteomes" id="UP000218554"/>
    </source>
</evidence>
<name>A0AAD1BVP9_METFU</name>
<keyword evidence="2" id="KW-1185">Reference proteome</keyword>
<proteinExistence type="predicted"/>
<organism evidence="1 2">
    <name type="scientific">Metapseudomonas furukawaii</name>
    <name type="common">Pseudomonas furukawaii</name>
    <dbReference type="NCBI Taxonomy" id="1149133"/>
    <lineage>
        <taxon>Bacteria</taxon>
        <taxon>Pseudomonadati</taxon>
        <taxon>Pseudomonadota</taxon>
        <taxon>Gammaproteobacteria</taxon>
        <taxon>Pseudomonadales</taxon>
        <taxon>Pseudomonadaceae</taxon>
        <taxon>Metapseudomonas</taxon>
    </lineage>
</organism>
<accession>A0AAD1BVP9</accession>
<reference evidence="2" key="1">
    <citation type="submission" date="2015-05" db="EMBL/GenBank/DDBJ databases">
        <title>Draft genome sequencing of a biphenyl-degrading bacterium, Pseudomonas balearica KF707 (=NBRC110670).</title>
        <authorList>
            <person name="Kimura N."/>
            <person name="Hirose J."/>
            <person name="Watanabe T."/>
            <person name="Suenaga H."/>
            <person name="Fujihara H."/>
            <person name="Noguchi M."/>
            <person name="Hashimoto M."/>
            <person name="Shimodaira J."/>
            <person name="Tsuchikane K."/>
            <person name="Hosoyama A."/>
            <person name="Yamazoe A."/>
            <person name="Fujita N."/>
            <person name="Furukawa K."/>
        </authorList>
    </citation>
    <scope>NUCLEOTIDE SEQUENCE [LARGE SCALE GENOMIC DNA]</scope>
    <source>
        <strain evidence="2">DSM 10086 / NBRC 110670 / KF707</strain>
    </source>
</reference>
<sequence length="60" mass="6562">MGCVHGIPRRSCRCAGHLAGISRAKEPLQCMGCLWKCQDYGGFASIFCPEAIVDVESRVF</sequence>
<dbReference type="Proteomes" id="UP000218554">
    <property type="component" value="Chromosome"/>
</dbReference>